<comment type="caution">
    <text evidence="1">The sequence shown here is derived from an EMBL/GenBank/DDBJ whole genome shotgun (WGS) entry which is preliminary data.</text>
</comment>
<dbReference type="AlphaFoldDB" id="A0A5B7EMM8"/>
<gene>
    <name evidence="1" type="ORF">E2C01_027919</name>
</gene>
<organism evidence="1 2">
    <name type="scientific">Portunus trituberculatus</name>
    <name type="common">Swimming crab</name>
    <name type="synonym">Neptunus trituberculatus</name>
    <dbReference type="NCBI Taxonomy" id="210409"/>
    <lineage>
        <taxon>Eukaryota</taxon>
        <taxon>Metazoa</taxon>
        <taxon>Ecdysozoa</taxon>
        <taxon>Arthropoda</taxon>
        <taxon>Crustacea</taxon>
        <taxon>Multicrustacea</taxon>
        <taxon>Malacostraca</taxon>
        <taxon>Eumalacostraca</taxon>
        <taxon>Eucarida</taxon>
        <taxon>Decapoda</taxon>
        <taxon>Pleocyemata</taxon>
        <taxon>Brachyura</taxon>
        <taxon>Eubrachyura</taxon>
        <taxon>Portunoidea</taxon>
        <taxon>Portunidae</taxon>
        <taxon>Portuninae</taxon>
        <taxon>Portunus</taxon>
    </lineage>
</organism>
<reference evidence="1 2" key="1">
    <citation type="submission" date="2019-05" db="EMBL/GenBank/DDBJ databases">
        <title>Another draft genome of Portunus trituberculatus and its Hox gene families provides insights of decapod evolution.</title>
        <authorList>
            <person name="Jeong J.-H."/>
            <person name="Song I."/>
            <person name="Kim S."/>
            <person name="Choi T."/>
            <person name="Kim D."/>
            <person name="Ryu S."/>
            <person name="Kim W."/>
        </authorList>
    </citation>
    <scope>NUCLEOTIDE SEQUENCE [LARGE SCALE GENOMIC DNA]</scope>
    <source>
        <tissue evidence="1">Muscle</tissue>
    </source>
</reference>
<dbReference type="Proteomes" id="UP000324222">
    <property type="component" value="Unassembled WGS sequence"/>
</dbReference>
<evidence type="ECO:0000313" key="2">
    <source>
        <dbReference type="Proteomes" id="UP000324222"/>
    </source>
</evidence>
<accession>A0A5B7EMM8</accession>
<keyword evidence="2" id="KW-1185">Reference proteome</keyword>
<name>A0A5B7EMM8_PORTR</name>
<sequence>MDAALPRVRCRTSPISDMSETSDTYVTNREAPHFGGFIGGRHEASRASSILHMHTGNGMRMARGRPGLASLGYCSSIQISGLRVGQPPS</sequence>
<evidence type="ECO:0000313" key="1">
    <source>
        <dbReference type="EMBL" id="MPC34527.1"/>
    </source>
</evidence>
<dbReference type="EMBL" id="VSRR010003074">
    <property type="protein sequence ID" value="MPC34527.1"/>
    <property type="molecule type" value="Genomic_DNA"/>
</dbReference>
<proteinExistence type="predicted"/>
<protein>
    <submittedName>
        <fullName evidence="1">Uncharacterized protein</fullName>
    </submittedName>
</protein>